<dbReference type="InterPro" id="IPR040580">
    <property type="entry name" value="DUF5627"/>
</dbReference>
<protein>
    <submittedName>
        <fullName evidence="3">Uncharacterized protein DUF1735</fullName>
    </submittedName>
</protein>
<gene>
    <name evidence="3" type="ORF">CLV57_3165</name>
</gene>
<evidence type="ECO:0000313" key="3">
    <source>
        <dbReference type="EMBL" id="PJJ80022.1"/>
    </source>
</evidence>
<keyword evidence="4" id="KW-1185">Reference proteome</keyword>
<comment type="caution">
    <text evidence="3">The sequence shown here is derived from an EMBL/GenBank/DDBJ whole genome shotgun (WGS) entry which is preliminary data.</text>
</comment>
<feature type="domain" description="BT-3987-like N-terminal" evidence="1">
    <location>
        <begin position="24"/>
        <end position="154"/>
    </location>
</feature>
<accession>A0A2H9VNY1</accession>
<dbReference type="Gene3D" id="2.60.40.1740">
    <property type="entry name" value="hypothetical protein (bacova_03559)"/>
    <property type="match status" value="1"/>
</dbReference>
<proteinExistence type="predicted"/>
<dbReference type="EMBL" id="PGFJ01000002">
    <property type="protein sequence ID" value="PJJ80022.1"/>
    <property type="molecule type" value="Genomic_DNA"/>
</dbReference>
<evidence type="ECO:0000259" key="1">
    <source>
        <dbReference type="Pfam" id="PF08522"/>
    </source>
</evidence>
<reference evidence="3 4" key="1">
    <citation type="submission" date="2017-11" db="EMBL/GenBank/DDBJ databases">
        <title>Genomic Encyclopedia of Archaeal and Bacterial Type Strains, Phase II (KMG-II): From Individual Species to Whole Genera.</title>
        <authorList>
            <person name="Goeker M."/>
        </authorList>
    </citation>
    <scope>NUCLEOTIDE SEQUENCE [LARGE SCALE GENOMIC DNA]</scope>
    <source>
        <strain evidence="3 4">DSM 28175</strain>
    </source>
</reference>
<dbReference type="Gene3D" id="2.40.128.420">
    <property type="match status" value="1"/>
</dbReference>
<sequence length="329" mass="36144">MGLAVALGTATGCLKNNDIQHPDYDTQSVYFSYQYPVRTIVLGEDLFIDNTLDNAHKVEVKATLGGTTDNKKDVVINFNVDATLANNLKFLSSGDAIKVLPSNYYSLASNQISIPKGSIMGGVQVQLTDAFFADPLAIKNTYVLPLKMTGVQNADKILPEKNFVLYALKFINPWHGFYLRRGVDVMTSATDSRTVTRHAVYVENDEVNKLNTKSLTQTEFPVVFKDSQGANFSCTLLLTFDNTGKCTISTNTNLFTASGTGQFVKRGDKKSWGNTDRDALYLNYQVAYNGVTVGTAPSTRIISGTITSKDTLVMRDRAVSYELFTPAQL</sequence>
<dbReference type="Proteomes" id="UP000242687">
    <property type="component" value="Unassembled WGS sequence"/>
</dbReference>
<organism evidence="3 4">
    <name type="scientific">Mucilaginibacter auburnensis</name>
    <dbReference type="NCBI Taxonomy" id="1457233"/>
    <lineage>
        <taxon>Bacteria</taxon>
        <taxon>Pseudomonadati</taxon>
        <taxon>Bacteroidota</taxon>
        <taxon>Sphingobacteriia</taxon>
        <taxon>Sphingobacteriales</taxon>
        <taxon>Sphingobacteriaceae</taxon>
        <taxon>Mucilaginibacter</taxon>
    </lineage>
</organism>
<feature type="domain" description="DUF5627" evidence="2">
    <location>
        <begin position="173"/>
        <end position="317"/>
    </location>
</feature>
<dbReference type="Pfam" id="PF08522">
    <property type="entry name" value="BT_3987-like_N"/>
    <property type="match status" value="1"/>
</dbReference>
<evidence type="ECO:0000259" key="2">
    <source>
        <dbReference type="Pfam" id="PF18620"/>
    </source>
</evidence>
<name>A0A2H9VNY1_9SPHI</name>
<dbReference type="InterPro" id="IPR013728">
    <property type="entry name" value="BT_3987-like_N"/>
</dbReference>
<evidence type="ECO:0000313" key="4">
    <source>
        <dbReference type="Proteomes" id="UP000242687"/>
    </source>
</evidence>
<dbReference type="Pfam" id="PF18620">
    <property type="entry name" value="DUF5627"/>
    <property type="match status" value="1"/>
</dbReference>
<dbReference type="AlphaFoldDB" id="A0A2H9VNY1"/>